<organism evidence="2 3">
    <name type="scientific">Strongyloides stercoralis</name>
    <name type="common">Threadworm</name>
    <dbReference type="NCBI Taxonomy" id="6248"/>
    <lineage>
        <taxon>Eukaryota</taxon>
        <taxon>Metazoa</taxon>
        <taxon>Ecdysozoa</taxon>
        <taxon>Nematoda</taxon>
        <taxon>Chromadorea</taxon>
        <taxon>Rhabditida</taxon>
        <taxon>Tylenchina</taxon>
        <taxon>Panagrolaimomorpha</taxon>
        <taxon>Strongyloidoidea</taxon>
        <taxon>Strongyloididae</taxon>
        <taxon>Strongyloides</taxon>
    </lineage>
</organism>
<dbReference type="WBParaSite" id="TCONS_00011047.p1">
    <property type="protein sequence ID" value="TCONS_00011047.p1"/>
    <property type="gene ID" value="XLOC_005026"/>
</dbReference>
<evidence type="ECO:0000313" key="3">
    <source>
        <dbReference type="WBParaSite" id="TCONS_00011047.p1"/>
    </source>
</evidence>
<dbReference type="Proteomes" id="UP000035681">
    <property type="component" value="Unplaced"/>
</dbReference>
<proteinExistence type="predicted"/>
<reference evidence="3" key="1">
    <citation type="submission" date="2024-02" db="UniProtKB">
        <authorList>
            <consortium name="WormBaseParasite"/>
        </authorList>
    </citation>
    <scope>IDENTIFICATION</scope>
</reference>
<evidence type="ECO:0000313" key="2">
    <source>
        <dbReference type="Proteomes" id="UP000035681"/>
    </source>
</evidence>
<sequence>INFKDMYLIYYFSFLYLIYGKSLPFSLTPSMSDDLLESIINYFPNDATTFLKSLTPEELQIVTQIAGEKPLTDSPEDWNEFLLIVRDQSEPLYRKIIKEVRKEDEKFNQLSYKGRQFIKKFQEKQKTVFQPHGIFVMPMAARMSALDLFLNYLDLPEIDKEGIDSIVDVFQFSIPTENYENAINKKHNHYSNPNSPTYNPLTPDLTRLNISTSKFIIISAFQGTEYPFEFCHDFSTALQQSKISIKEQILDFIVSKDGPCSLMMERNACKVFHCGVADLNTVSLDKNNIKRLQSLWSFLQETILPNIIGLLHPLKETFIDFEERKILYTHFRNKVCLRLLKNNKKKIKSLRSMIKILLHSTEKESSLYDEFNRLASIVLDAGDDFTLSECSTDTVQNNLSSVAPNFDEVIKVANDEMLLQHYNDKITPSENVKEVIFVPDDIFEIISMEVSI</sequence>
<keyword evidence="1" id="KW-0472">Membrane</keyword>
<accession>A0AAF5DG65</accession>
<name>A0AAF5DG65_STRER</name>
<dbReference type="Gene3D" id="1.20.120.1100">
    <property type="match status" value="1"/>
</dbReference>
<keyword evidence="1" id="KW-1133">Transmembrane helix</keyword>
<feature type="transmembrane region" description="Helical" evidence="1">
    <location>
        <begin position="7"/>
        <end position="27"/>
    </location>
</feature>
<protein>
    <submittedName>
        <fullName evidence="3">Immunogenic fatty acid and retinol binding protein</fullName>
    </submittedName>
</protein>
<keyword evidence="2" id="KW-1185">Reference proteome</keyword>
<dbReference type="AlphaFoldDB" id="A0AAF5DG65"/>
<keyword evidence="1" id="KW-0812">Transmembrane</keyword>
<evidence type="ECO:0000256" key="1">
    <source>
        <dbReference type="SAM" id="Phobius"/>
    </source>
</evidence>